<feature type="compositionally biased region" description="Basic and acidic residues" evidence="1">
    <location>
        <begin position="43"/>
        <end position="54"/>
    </location>
</feature>
<name>A0A9Q3DIX9_9BASI</name>
<organism evidence="2 3">
    <name type="scientific">Austropuccinia psidii MF-1</name>
    <dbReference type="NCBI Taxonomy" id="1389203"/>
    <lineage>
        <taxon>Eukaryota</taxon>
        <taxon>Fungi</taxon>
        <taxon>Dikarya</taxon>
        <taxon>Basidiomycota</taxon>
        <taxon>Pucciniomycotina</taxon>
        <taxon>Pucciniomycetes</taxon>
        <taxon>Pucciniales</taxon>
        <taxon>Sphaerophragmiaceae</taxon>
        <taxon>Austropuccinia</taxon>
    </lineage>
</organism>
<accession>A0A9Q3DIX9</accession>
<dbReference type="AlphaFoldDB" id="A0A9Q3DIX9"/>
<gene>
    <name evidence="2" type="ORF">O181_043775</name>
</gene>
<proteinExistence type="predicted"/>
<protein>
    <submittedName>
        <fullName evidence="2">Uncharacterized protein</fullName>
    </submittedName>
</protein>
<evidence type="ECO:0000313" key="3">
    <source>
        <dbReference type="Proteomes" id="UP000765509"/>
    </source>
</evidence>
<comment type="caution">
    <text evidence="2">The sequence shown here is derived from an EMBL/GenBank/DDBJ whole genome shotgun (WGS) entry which is preliminary data.</text>
</comment>
<feature type="region of interest" description="Disordered" evidence="1">
    <location>
        <begin position="1"/>
        <end position="69"/>
    </location>
</feature>
<feature type="compositionally biased region" description="Polar residues" evidence="1">
    <location>
        <begin position="27"/>
        <end position="41"/>
    </location>
</feature>
<dbReference type="EMBL" id="AVOT02017710">
    <property type="protein sequence ID" value="MBW0504060.1"/>
    <property type="molecule type" value="Genomic_DNA"/>
</dbReference>
<evidence type="ECO:0000313" key="2">
    <source>
        <dbReference type="EMBL" id="MBW0504060.1"/>
    </source>
</evidence>
<keyword evidence="3" id="KW-1185">Reference proteome</keyword>
<feature type="compositionally biased region" description="Polar residues" evidence="1">
    <location>
        <begin position="1"/>
        <end position="13"/>
    </location>
</feature>
<reference evidence="2" key="1">
    <citation type="submission" date="2021-03" db="EMBL/GenBank/DDBJ databases">
        <title>Draft genome sequence of rust myrtle Austropuccinia psidii MF-1, a brazilian biotype.</title>
        <authorList>
            <person name="Quecine M.C."/>
            <person name="Pachon D.M.R."/>
            <person name="Bonatelli M.L."/>
            <person name="Correr F.H."/>
            <person name="Franceschini L.M."/>
            <person name="Leite T.F."/>
            <person name="Margarido G.R.A."/>
            <person name="Almeida C.A."/>
            <person name="Ferrarezi J.A."/>
            <person name="Labate C.A."/>
        </authorList>
    </citation>
    <scope>NUCLEOTIDE SEQUENCE</scope>
    <source>
        <strain evidence="2">MF-1</strain>
    </source>
</reference>
<evidence type="ECO:0000256" key="1">
    <source>
        <dbReference type="SAM" id="MobiDB-lite"/>
    </source>
</evidence>
<sequence length="112" mass="13013">MEYNIIQTSNQENKGMAQQKERGKQGRSPSSFHKQATTQPTLPKREEEKEKESEETIFPQLQDSKDPKRFHGRFFQHGQKINGIKVKRGEKNEIAIFSKERTLSPDVLNTLL</sequence>
<dbReference type="Proteomes" id="UP000765509">
    <property type="component" value="Unassembled WGS sequence"/>
</dbReference>